<reference evidence="2 3" key="1">
    <citation type="journal article" date="2015" name="Stand. Genomic Sci.">
        <title>Genomic Encyclopedia of Bacterial and Archaeal Type Strains, Phase III: the genomes of soil and plant-associated and newly described type strains.</title>
        <authorList>
            <person name="Whitman W.B."/>
            <person name="Woyke T."/>
            <person name="Klenk H.P."/>
            <person name="Zhou Y."/>
            <person name="Lilburn T.G."/>
            <person name="Beck B.J."/>
            <person name="De Vos P."/>
            <person name="Vandamme P."/>
            <person name="Eisen J.A."/>
            <person name="Garrity G."/>
            <person name="Hugenholtz P."/>
            <person name="Kyrpides N.C."/>
        </authorList>
    </citation>
    <scope>NUCLEOTIDE SEQUENCE [LARGE SCALE GENOMIC DNA]</scope>
    <source>
        <strain evidence="2 3">CGMCC 1.6847</strain>
    </source>
</reference>
<dbReference type="EMBL" id="VLKO01000002">
    <property type="protein sequence ID" value="TWI02367.1"/>
    <property type="molecule type" value="Genomic_DNA"/>
</dbReference>
<protein>
    <submittedName>
        <fullName evidence="2">Uncharacterized protein</fullName>
    </submittedName>
</protein>
<comment type="caution">
    <text evidence="2">The sequence shown here is derived from an EMBL/GenBank/DDBJ whole genome shotgun (WGS) entry which is preliminary data.</text>
</comment>
<dbReference type="RefSeq" id="WP_144889651.1">
    <property type="nucleotide sequence ID" value="NZ_VLKO01000002.1"/>
</dbReference>
<feature type="chain" id="PRO_5045110031" evidence="1">
    <location>
        <begin position="21"/>
        <end position="81"/>
    </location>
</feature>
<proteinExistence type="predicted"/>
<name>A0ABY3FN62_9FLAO</name>
<keyword evidence="1" id="KW-0732">Signal</keyword>
<dbReference type="Proteomes" id="UP000317519">
    <property type="component" value="Unassembled WGS sequence"/>
</dbReference>
<organism evidence="2 3">
    <name type="scientific">Flavobacterium tiangeerense</name>
    <dbReference type="NCBI Taxonomy" id="459471"/>
    <lineage>
        <taxon>Bacteria</taxon>
        <taxon>Pseudomonadati</taxon>
        <taxon>Bacteroidota</taxon>
        <taxon>Flavobacteriia</taxon>
        <taxon>Flavobacteriales</taxon>
        <taxon>Flavobacteriaceae</taxon>
        <taxon>Flavobacterium</taxon>
    </lineage>
</organism>
<evidence type="ECO:0000313" key="2">
    <source>
        <dbReference type="EMBL" id="TWI02367.1"/>
    </source>
</evidence>
<evidence type="ECO:0000313" key="3">
    <source>
        <dbReference type="Proteomes" id="UP000317519"/>
    </source>
</evidence>
<accession>A0ABY3FN62</accession>
<feature type="signal peptide" evidence="1">
    <location>
        <begin position="1"/>
        <end position="20"/>
    </location>
</feature>
<sequence>MKKLVFTALAVVAFSGAAMAKTGEVKEDVVVSDKLKVEVPSKLVEDEDNKCMDNAMNFIDFLDIDDDVINEQIWQILIADC</sequence>
<gene>
    <name evidence="2" type="ORF">IQ05_00613</name>
</gene>
<evidence type="ECO:0000256" key="1">
    <source>
        <dbReference type="SAM" id="SignalP"/>
    </source>
</evidence>
<keyword evidence="3" id="KW-1185">Reference proteome</keyword>